<comment type="caution">
    <text evidence="1">The sequence shown here is derived from an EMBL/GenBank/DDBJ whole genome shotgun (WGS) entry which is preliminary data.</text>
</comment>
<dbReference type="EMBL" id="LLXH01007572">
    <property type="protein sequence ID" value="PKC51475.1"/>
    <property type="molecule type" value="Genomic_DNA"/>
</dbReference>
<dbReference type="VEuPathDB" id="FungiDB:RhiirA1_483661"/>
<proteinExistence type="predicted"/>
<protein>
    <submittedName>
        <fullName evidence="1">Uncharacterized protein</fullName>
    </submittedName>
</protein>
<gene>
    <name evidence="1" type="ORF">RhiirA1_483661</name>
</gene>
<organism evidence="1 2">
    <name type="scientific">Rhizophagus irregularis</name>
    <dbReference type="NCBI Taxonomy" id="588596"/>
    <lineage>
        <taxon>Eukaryota</taxon>
        <taxon>Fungi</taxon>
        <taxon>Fungi incertae sedis</taxon>
        <taxon>Mucoromycota</taxon>
        <taxon>Glomeromycotina</taxon>
        <taxon>Glomeromycetes</taxon>
        <taxon>Glomerales</taxon>
        <taxon>Glomeraceae</taxon>
        <taxon>Rhizophagus</taxon>
    </lineage>
</organism>
<accession>A0A2I1FNE2</accession>
<evidence type="ECO:0000313" key="1">
    <source>
        <dbReference type="EMBL" id="PKC51475.1"/>
    </source>
</evidence>
<name>A0A2I1FNE2_9GLOM</name>
<evidence type="ECO:0000313" key="2">
    <source>
        <dbReference type="Proteomes" id="UP000232688"/>
    </source>
</evidence>
<reference evidence="1 2" key="1">
    <citation type="submission" date="2017-10" db="EMBL/GenBank/DDBJ databases">
        <title>Extensive intraspecific genome diversity in a model arbuscular mycorrhizal fungus.</title>
        <authorList>
            <person name="Chen E.C.H."/>
            <person name="Morin E."/>
            <person name="Baudet D."/>
            <person name="Noel J."/>
            <person name="Ndikumana S."/>
            <person name="Charron P."/>
            <person name="St-Onge C."/>
            <person name="Giorgi J."/>
            <person name="Grigoriev I.V."/>
            <person name="Roux C."/>
            <person name="Martin F.M."/>
            <person name="Corradi N."/>
        </authorList>
    </citation>
    <scope>NUCLEOTIDE SEQUENCE [LARGE SCALE GENOMIC DNA]</scope>
    <source>
        <strain evidence="1 2">A1</strain>
    </source>
</reference>
<sequence>MFVVVCGCSDVCGRGRGALDSWARGRRLEDRNRLDTVLVLAVNDADWTGLCVLSMRNLEYAGSGDSMLARVKLEEIDGRTPQGVECAA</sequence>
<reference evidence="1 2" key="2">
    <citation type="submission" date="2017-10" db="EMBL/GenBank/DDBJ databases">
        <title>Genome analyses suggest a sexual origin of heterokaryosis in a supposedly ancient asexual fungus.</title>
        <authorList>
            <person name="Corradi N."/>
            <person name="Sedzielewska K."/>
            <person name="Noel J."/>
            <person name="Charron P."/>
            <person name="Farinelli L."/>
            <person name="Marton T."/>
            <person name="Kruger M."/>
            <person name="Pelin A."/>
            <person name="Brachmann A."/>
            <person name="Corradi N."/>
        </authorList>
    </citation>
    <scope>NUCLEOTIDE SEQUENCE [LARGE SCALE GENOMIC DNA]</scope>
    <source>
        <strain evidence="1 2">A1</strain>
    </source>
</reference>
<dbReference type="Proteomes" id="UP000232688">
    <property type="component" value="Unassembled WGS sequence"/>
</dbReference>
<dbReference type="AlphaFoldDB" id="A0A2I1FNE2"/>
<dbReference type="OrthoDB" id="1733326at2759"/>